<dbReference type="Proteomes" id="UP001295469">
    <property type="component" value="Chromosome A09"/>
</dbReference>
<sequence>MSLVRTALIALFLVAFLQNAAGQKRPQSIVKPRGAVATDDGRCSEIGMSVLQQGGNAIDASVAAALCLGVVSPASSGIGGGAFTVVKIAGGEAIAYDSRETAPLRATENMYGSNPDLKKKGVLSAGVPGELAGLFTAWKQHGKLPWKQLVTPAEKLAEGGFRISKYLYMQLNATRADVLADKGLSELFVSNGQLKKLGTIIHNRKLAFTLKQIAENGPKAFYNGTVGVNLASDISKAGGIITLKDLQSYRVKVRKPLSANILGYELLGMPPPSSGGAAMMLVLNILSQYGIPSGVSGSLGVHRLIEALKHAFAVRMNLADPDFVDVTKVVSDMLSPEFAKDLKTKINDDKTFDPKYYGGMWNQINHHGTCHFSIIDSERNAVSMTTTVNGYFGAVMLSPSTGIVLNNQMDDFTIPAKSGGDLNVPPPAPASFIRPGKRPLSSMSPTIVLKDGKVKAVVGASGGANIIAATTEVFLNHFFLKMDPLSSVLAPRIYHQVLYIFDLLPSMYLLNNSSRQKVQYNPKLGAQRFGIQNPILVSLLVLFLSFDCSSQNDDVYQGSGSDYERVRIRVGLVFDLAVDLLQSEEVEAIIIGGDSILETKLLAEIGEKARVPVISINSPISSSLSRYSHLIQVTHDSSSEAKGITAFIHGFDWNSVGLVYEDEDDWRDSMQQLVDHFYENGVGIQSKAGFAVSSTQEMVMDRLGKMKDLGTSVFVVHSSEVTATRLFPCAERLGMMGEGFAWILTSKSMSSFHGKEAMEGVVGFKTYIPMSKELQNFTLGLRSSLGNRDGFRLSISGVWAHDVAWALARSAEMVNASSTLLEAITECRFKGLSGDFQVKDNKFLSDKFEIVNLLESGERRIGFWNGNGSFSSRRHFNKLEETIIWPGGSAQTPGGRVLGESKRRKLRVLVTSSNRFPRLMKVETDSATNVTTAEGFCIEVFRAAISPFDYELEFIPWRNGSNYNRLAYALYSQKDKYDAAVGDITITANRSMYVDFTMPFTEMGLGTVAPKETNMWVFFHPLTRDLWITSAAFFVLTGFIVWLIEKPKNKDFQGSWSKQIGIIFWFGFSTLVYAHREKLQHNLSRFVVTVWVFAVLILTASYTATLTSMMTVQQIQFNSNEDSVGHLSGSLIAKMALTSPRFRPTNTKGLNTSIEYAQALLNNSVSFIVDELPYLKVLLVEHPGKFLMVKAQCNTNGFGFMFQKGHELVPLVSKGILNLRTSDKLIDMEKRWFENQLPYTADDTLNPITLFRFRGLFMITGVSFAFALLVLLILWLRDTWEDLMSSVNIFLSQRLVNFRILFARTIHPNPLADAAIGENAVQMAQRNNR</sequence>
<proteinExistence type="inferred from homology"/>
<dbReference type="InterPro" id="IPR043138">
    <property type="entry name" value="GGT_lsub"/>
</dbReference>
<dbReference type="CDD" id="cd13686">
    <property type="entry name" value="GluR_Plant"/>
    <property type="match status" value="1"/>
</dbReference>
<evidence type="ECO:0000256" key="6">
    <source>
        <dbReference type="ARBA" id="ARBA00022729"/>
    </source>
</evidence>
<evidence type="ECO:0000256" key="7">
    <source>
        <dbReference type="ARBA" id="ARBA00022989"/>
    </source>
</evidence>
<dbReference type="FunFam" id="1.10.287.70:FF:000037">
    <property type="entry name" value="Glutamate receptor"/>
    <property type="match status" value="1"/>
</dbReference>
<evidence type="ECO:0000259" key="19">
    <source>
        <dbReference type="SMART" id="SM00079"/>
    </source>
</evidence>
<dbReference type="Pfam" id="PF01094">
    <property type="entry name" value="ANF_receptor"/>
    <property type="match status" value="1"/>
</dbReference>
<dbReference type="EC" id="3.4.19.13" evidence="16"/>
<evidence type="ECO:0000256" key="1">
    <source>
        <dbReference type="ARBA" id="ARBA00004141"/>
    </source>
</evidence>
<keyword evidence="5 17" id="KW-0812">Transmembrane</keyword>
<dbReference type="Pfam" id="PF01019">
    <property type="entry name" value="G_glu_transpept"/>
    <property type="match status" value="1"/>
</dbReference>
<evidence type="ECO:0000256" key="3">
    <source>
        <dbReference type="ARBA" id="ARBA00011095"/>
    </source>
</evidence>
<evidence type="ECO:0000256" key="8">
    <source>
        <dbReference type="ARBA" id="ARBA00023065"/>
    </source>
</evidence>
<feature type="binding site" evidence="15">
    <location>
        <begin position="441"/>
        <end position="442"/>
    </location>
    <ligand>
        <name>L-glutamate</name>
        <dbReference type="ChEBI" id="CHEBI:29985"/>
    </ligand>
</feature>
<accession>A0A816NKB4</accession>
<dbReference type="InterPro" id="IPR028082">
    <property type="entry name" value="Peripla_BP_I"/>
</dbReference>
<comment type="similarity">
    <text evidence="2">Belongs to the glutamate-gated ion channel (TC 1.A.10.1) family.</text>
</comment>
<keyword evidence="16" id="KW-0808">Transferase</keyword>
<dbReference type="InterPro" id="IPR029055">
    <property type="entry name" value="Ntn_hydrolases_N"/>
</dbReference>
<keyword evidence="7 17" id="KW-1133">Transmembrane helix</keyword>
<dbReference type="Pfam" id="PF10613">
    <property type="entry name" value="Lig_chan-Glu_bd"/>
    <property type="match status" value="1"/>
</dbReference>
<keyword evidence="9 17" id="KW-0472">Membrane</keyword>
<dbReference type="GO" id="GO:0006751">
    <property type="term" value="P:glutathione catabolic process"/>
    <property type="evidence" value="ECO:0007669"/>
    <property type="project" value="UniProtKB-UniRule"/>
</dbReference>
<dbReference type="Gene3D" id="3.40.190.10">
    <property type="entry name" value="Periplasmic binding protein-like II"/>
    <property type="match status" value="1"/>
</dbReference>
<dbReference type="FunFam" id="3.40.50.2300:FF:000629">
    <property type="entry name" value="Glutamate receptor 1.3"/>
    <property type="match status" value="1"/>
</dbReference>
<dbReference type="PANTHER" id="PTHR11686:SF63">
    <property type="entry name" value="GLUTATHIONE HYDROLASE"/>
    <property type="match status" value="1"/>
</dbReference>
<dbReference type="InterPro" id="IPR001828">
    <property type="entry name" value="ANF_lig-bd_rcpt"/>
</dbReference>
<dbReference type="InterPro" id="IPR001320">
    <property type="entry name" value="Iontro_rcpt_C"/>
</dbReference>
<evidence type="ECO:0000256" key="11">
    <source>
        <dbReference type="ARBA" id="ARBA00023180"/>
    </source>
</evidence>
<keyword evidence="8" id="KW-0406">Ion transport</keyword>
<dbReference type="InterPro" id="IPR043137">
    <property type="entry name" value="GGT_ssub_C"/>
</dbReference>
<comment type="subunit">
    <text evidence="3">May form heteromers.</text>
</comment>
<evidence type="ECO:0000256" key="18">
    <source>
        <dbReference type="SAM" id="SignalP"/>
    </source>
</evidence>
<keyword evidence="12" id="KW-1071">Ligand-gated ion channel</keyword>
<feature type="signal peptide" evidence="18">
    <location>
        <begin position="1"/>
        <end position="22"/>
    </location>
</feature>
<evidence type="ECO:0000256" key="12">
    <source>
        <dbReference type="ARBA" id="ARBA00023286"/>
    </source>
</evidence>
<keyword evidence="10" id="KW-0675">Receptor</keyword>
<feature type="binding site" evidence="15">
    <location>
        <position position="411"/>
    </location>
    <ligand>
        <name>L-glutamate</name>
        <dbReference type="ChEBI" id="CHEBI:29985"/>
    </ligand>
</feature>
<dbReference type="SMART" id="SM00079">
    <property type="entry name" value="PBPe"/>
    <property type="match status" value="1"/>
</dbReference>
<feature type="binding site" evidence="15">
    <location>
        <position position="463"/>
    </location>
    <ligand>
        <name>L-glutamate</name>
        <dbReference type="ChEBI" id="CHEBI:29985"/>
    </ligand>
</feature>
<comment type="catalytic activity">
    <reaction evidence="16">
        <text>an N-terminal (5-L-glutamyl)-[peptide] + an alpha-amino acid = 5-L-glutamyl amino acid + an N-terminal L-alpha-aminoacyl-[peptide]</text>
        <dbReference type="Rhea" id="RHEA:23904"/>
        <dbReference type="Rhea" id="RHEA-COMP:9780"/>
        <dbReference type="Rhea" id="RHEA-COMP:9795"/>
        <dbReference type="ChEBI" id="CHEBI:77644"/>
        <dbReference type="ChEBI" id="CHEBI:78597"/>
        <dbReference type="ChEBI" id="CHEBI:78599"/>
        <dbReference type="ChEBI" id="CHEBI:78608"/>
        <dbReference type="EC" id="2.3.2.2"/>
    </reaction>
</comment>
<dbReference type="Gene3D" id="1.10.246.130">
    <property type="match status" value="1"/>
</dbReference>
<evidence type="ECO:0000256" key="13">
    <source>
        <dbReference type="ARBA" id="ARBA00023303"/>
    </source>
</evidence>
<dbReference type="Gene3D" id="3.60.20.40">
    <property type="match status" value="1"/>
</dbReference>
<evidence type="ECO:0000256" key="2">
    <source>
        <dbReference type="ARBA" id="ARBA00008685"/>
    </source>
</evidence>
<dbReference type="GO" id="GO:0036374">
    <property type="term" value="F:glutathione hydrolase activity"/>
    <property type="evidence" value="ECO:0007669"/>
    <property type="project" value="UniProtKB-UniRule"/>
</dbReference>
<evidence type="ECO:0000256" key="15">
    <source>
        <dbReference type="PIRSR" id="PIRSR600101-2"/>
    </source>
</evidence>
<dbReference type="InterPro" id="IPR000101">
    <property type="entry name" value="GGT_peptidase"/>
</dbReference>
<dbReference type="InterPro" id="IPR019594">
    <property type="entry name" value="Glu/Gly-bd"/>
</dbReference>
<comment type="catalytic activity">
    <reaction evidence="16">
        <text>an S-substituted glutathione + H2O = an S-substituted L-cysteinylglycine + L-glutamate</text>
        <dbReference type="Rhea" id="RHEA:59468"/>
        <dbReference type="ChEBI" id="CHEBI:15377"/>
        <dbReference type="ChEBI" id="CHEBI:29985"/>
        <dbReference type="ChEBI" id="CHEBI:90779"/>
        <dbReference type="ChEBI" id="CHEBI:143103"/>
        <dbReference type="EC" id="3.4.19.13"/>
    </reaction>
</comment>
<feature type="binding site" evidence="15">
    <location>
        <position position="99"/>
    </location>
    <ligand>
        <name>L-glutamate</name>
        <dbReference type="ChEBI" id="CHEBI:29985"/>
    </ligand>
</feature>
<dbReference type="PANTHER" id="PTHR11686">
    <property type="entry name" value="GAMMA GLUTAMYL TRANSPEPTIDASE"/>
    <property type="match status" value="1"/>
</dbReference>
<keyword evidence="6 18" id="KW-0732">Signal</keyword>
<dbReference type="GO" id="GO:0015276">
    <property type="term" value="F:ligand-gated monoatomic ion channel activity"/>
    <property type="evidence" value="ECO:0007669"/>
    <property type="project" value="InterPro"/>
</dbReference>
<keyword evidence="11" id="KW-0325">Glycoprotein</keyword>
<evidence type="ECO:0000256" key="14">
    <source>
        <dbReference type="PIRSR" id="PIRSR600101-1"/>
    </source>
</evidence>
<feature type="chain" id="PRO_5032983115" description="Glutathione hydrolase" evidence="18">
    <location>
        <begin position="23"/>
        <end position="1329"/>
    </location>
</feature>
<feature type="transmembrane region" description="Helical" evidence="17">
    <location>
        <begin position="1256"/>
        <end position="1276"/>
    </location>
</feature>
<dbReference type="SUPFAM" id="SSF53850">
    <property type="entry name" value="Periplasmic binding protein-like II"/>
    <property type="match status" value="1"/>
</dbReference>
<dbReference type="GO" id="GO:0016020">
    <property type="term" value="C:membrane"/>
    <property type="evidence" value="ECO:0007669"/>
    <property type="project" value="UniProtKB-SubCell"/>
</dbReference>
<feature type="binding site" evidence="15">
    <location>
        <begin position="387"/>
        <end position="389"/>
    </location>
    <ligand>
        <name>L-glutamate</name>
        <dbReference type="ChEBI" id="CHEBI:29985"/>
    </ligand>
</feature>
<dbReference type="Gene3D" id="3.40.50.2300">
    <property type="match status" value="2"/>
</dbReference>
<evidence type="ECO:0000313" key="20">
    <source>
        <dbReference type="EMBL" id="CAF2035812.1"/>
    </source>
</evidence>
<keyword evidence="4" id="KW-0813">Transport</keyword>
<organism evidence="20">
    <name type="scientific">Brassica napus</name>
    <name type="common">Rape</name>
    <dbReference type="NCBI Taxonomy" id="3708"/>
    <lineage>
        <taxon>Eukaryota</taxon>
        <taxon>Viridiplantae</taxon>
        <taxon>Streptophyta</taxon>
        <taxon>Embryophyta</taxon>
        <taxon>Tracheophyta</taxon>
        <taxon>Spermatophyta</taxon>
        <taxon>Magnoliopsida</taxon>
        <taxon>eudicotyledons</taxon>
        <taxon>Gunneridae</taxon>
        <taxon>Pentapetalae</taxon>
        <taxon>rosids</taxon>
        <taxon>malvids</taxon>
        <taxon>Brassicales</taxon>
        <taxon>Brassicaceae</taxon>
        <taxon>Brassiceae</taxon>
        <taxon>Brassica</taxon>
    </lineage>
</organism>
<dbReference type="NCBIfam" id="TIGR00066">
    <property type="entry name" value="g_glut_trans"/>
    <property type="match status" value="1"/>
</dbReference>
<comment type="function">
    <text evidence="16">Cleaves the gamma-glutamyl peptide bond of glutathione and glutathione conjugates.</text>
</comment>
<feature type="domain" description="Ionotropic glutamate receptor C-terminal" evidence="19">
    <location>
        <begin position="907"/>
        <end position="1235"/>
    </location>
</feature>
<evidence type="ECO:0000256" key="17">
    <source>
        <dbReference type="SAM" id="Phobius"/>
    </source>
</evidence>
<protein>
    <recommendedName>
        <fullName evidence="16">Glutathione hydrolase</fullName>
        <ecNumber evidence="16">2.3.2.2</ecNumber>
        <ecNumber evidence="16">3.4.19.13</ecNumber>
    </recommendedName>
    <alternativeName>
        <fullName evidence="16">Gamma-glutamyltransferase</fullName>
    </alternativeName>
    <alternativeName>
        <fullName evidence="16">Gamma-glutamyltranspeptidase</fullName>
    </alternativeName>
</protein>
<evidence type="ECO:0000256" key="4">
    <source>
        <dbReference type="ARBA" id="ARBA00022448"/>
    </source>
</evidence>
<feature type="active site" description="Nucleophile" evidence="14">
    <location>
        <position position="369"/>
    </location>
</feature>
<dbReference type="Pfam" id="PF00060">
    <property type="entry name" value="Lig_chan"/>
    <property type="match status" value="1"/>
</dbReference>
<dbReference type="PRINTS" id="PR01210">
    <property type="entry name" value="GGTRANSPTASE"/>
</dbReference>
<evidence type="ECO:0000256" key="16">
    <source>
        <dbReference type="RuleBase" id="RU368068"/>
    </source>
</evidence>
<gene>
    <name evidence="20" type="ORF">DARMORV10_A09P04440.1</name>
</gene>
<evidence type="ECO:0000256" key="9">
    <source>
        <dbReference type="ARBA" id="ARBA00023136"/>
    </source>
</evidence>
<keyword evidence="16" id="KW-0012">Acyltransferase</keyword>
<name>A0A816NKB4_BRANA</name>
<reference evidence="20" key="1">
    <citation type="submission" date="2021-01" db="EMBL/GenBank/DDBJ databases">
        <authorList>
            <consortium name="Genoscope - CEA"/>
            <person name="William W."/>
        </authorList>
    </citation>
    <scope>NUCLEOTIDE SEQUENCE</scope>
</reference>
<dbReference type="EC" id="2.3.2.2" evidence="16"/>
<keyword evidence="16" id="KW-0378">Hydrolase</keyword>
<comment type="subcellular location">
    <subcellularLocation>
        <location evidence="1">Membrane</location>
        <topology evidence="1">Multi-pass membrane protein</topology>
    </subcellularLocation>
</comment>
<dbReference type="Gene3D" id="1.10.287.70">
    <property type="match status" value="1"/>
</dbReference>
<comment type="pathway">
    <text evidence="16">Sulfur metabolism; glutathione metabolism.</text>
</comment>
<comment type="catalytic activity">
    <reaction evidence="16">
        <text>glutathione + H2O = L-cysteinylglycine + L-glutamate</text>
        <dbReference type="Rhea" id="RHEA:28807"/>
        <dbReference type="ChEBI" id="CHEBI:15377"/>
        <dbReference type="ChEBI" id="CHEBI:29985"/>
        <dbReference type="ChEBI" id="CHEBI:57925"/>
        <dbReference type="ChEBI" id="CHEBI:61694"/>
        <dbReference type="EC" id="3.4.19.13"/>
    </reaction>
</comment>
<dbReference type="FunFam" id="1.10.246.130:FF:000001">
    <property type="entry name" value="Gamma-glutamyltransferase 5 isoform 1"/>
    <property type="match status" value="1"/>
</dbReference>
<dbReference type="SUPFAM" id="SSF56235">
    <property type="entry name" value="N-terminal nucleophile aminohydrolases (Ntn hydrolases)"/>
    <property type="match status" value="1"/>
</dbReference>
<dbReference type="SUPFAM" id="SSF53822">
    <property type="entry name" value="Periplasmic binding protein-like I"/>
    <property type="match status" value="1"/>
</dbReference>
<dbReference type="GO" id="GO:0103068">
    <property type="term" value="F:leukotriene C4 gamma-glutamyl transferase activity"/>
    <property type="evidence" value="ECO:0007669"/>
    <property type="project" value="UniProtKB-EC"/>
</dbReference>
<feature type="transmembrane region" description="Helical" evidence="17">
    <location>
        <begin position="1026"/>
        <end position="1044"/>
    </location>
</feature>
<feature type="transmembrane region" description="Helical" evidence="17">
    <location>
        <begin position="1086"/>
        <end position="1106"/>
    </location>
</feature>
<keyword evidence="13" id="KW-0407">Ion channel</keyword>
<evidence type="ECO:0000256" key="5">
    <source>
        <dbReference type="ARBA" id="ARBA00022692"/>
    </source>
</evidence>
<dbReference type="EMBL" id="HG994363">
    <property type="protein sequence ID" value="CAF2035812.1"/>
    <property type="molecule type" value="Genomic_DNA"/>
</dbReference>
<evidence type="ECO:0000256" key="10">
    <source>
        <dbReference type="ARBA" id="ARBA00023170"/>
    </source>
</evidence>